<feature type="compositionally biased region" description="Basic and acidic residues" evidence="1">
    <location>
        <begin position="1"/>
        <end position="12"/>
    </location>
</feature>
<dbReference type="EMBL" id="UINC01101873">
    <property type="protein sequence ID" value="SVC63039.1"/>
    <property type="molecule type" value="Genomic_DNA"/>
</dbReference>
<dbReference type="AlphaFoldDB" id="A0A382NPB0"/>
<reference evidence="2" key="1">
    <citation type="submission" date="2018-05" db="EMBL/GenBank/DDBJ databases">
        <authorList>
            <person name="Lanie J.A."/>
            <person name="Ng W.-L."/>
            <person name="Kazmierczak K.M."/>
            <person name="Andrzejewski T.M."/>
            <person name="Davidsen T.M."/>
            <person name="Wayne K.J."/>
            <person name="Tettelin H."/>
            <person name="Glass J.I."/>
            <person name="Rusch D."/>
            <person name="Podicherti R."/>
            <person name="Tsui H.-C.T."/>
            <person name="Winkler M.E."/>
        </authorList>
    </citation>
    <scope>NUCLEOTIDE SEQUENCE</scope>
</reference>
<feature type="region of interest" description="Disordered" evidence="1">
    <location>
        <begin position="1"/>
        <end position="32"/>
    </location>
</feature>
<accession>A0A382NPB0</accession>
<protein>
    <submittedName>
        <fullName evidence="2">Uncharacterized protein</fullName>
    </submittedName>
</protein>
<evidence type="ECO:0000313" key="2">
    <source>
        <dbReference type="EMBL" id="SVC63039.1"/>
    </source>
</evidence>
<sequence length="32" mass="3637">TTQKNKEIEEAAKSNLGDMIKAELEENQDEET</sequence>
<feature type="non-terminal residue" evidence="2">
    <location>
        <position position="1"/>
    </location>
</feature>
<proteinExistence type="predicted"/>
<evidence type="ECO:0000256" key="1">
    <source>
        <dbReference type="SAM" id="MobiDB-lite"/>
    </source>
</evidence>
<name>A0A382NPB0_9ZZZZ</name>
<organism evidence="2">
    <name type="scientific">marine metagenome</name>
    <dbReference type="NCBI Taxonomy" id="408172"/>
    <lineage>
        <taxon>unclassified sequences</taxon>
        <taxon>metagenomes</taxon>
        <taxon>ecological metagenomes</taxon>
    </lineage>
</organism>
<gene>
    <name evidence="2" type="ORF">METZ01_LOCUS315893</name>
</gene>